<evidence type="ECO:0000256" key="3">
    <source>
        <dbReference type="SAM" id="Phobius"/>
    </source>
</evidence>
<evidence type="ECO:0008006" key="7">
    <source>
        <dbReference type="Google" id="ProtNLM"/>
    </source>
</evidence>
<evidence type="ECO:0000313" key="6">
    <source>
        <dbReference type="Proteomes" id="UP000218231"/>
    </source>
</evidence>
<keyword evidence="3" id="KW-0812">Transmembrane</keyword>
<keyword evidence="6" id="KW-1185">Reference proteome</keyword>
<feature type="chain" id="PRO_5012832989" description="Domain of unknown function DB domain-containing protein" evidence="4">
    <location>
        <begin position="35"/>
        <end position="306"/>
    </location>
</feature>
<name>A0A2A2JDV3_9BILA</name>
<dbReference type="PROSITE" id="PS00118">
    <property type="entry name" value="PA2_HIS"/>
    <property type="match status" value="1"/>
</dbReference>
<keyword evidence="3" id="KW-0472">Membrane</keyword>
<feature type="transmembrane region" description="Helical" evidence="3">
    <location>
        <begin position="247"/>
        <end position="266"/>
    </location>
</feature>
<dbReference type="EMBL" id="LIAE01010497">
    <property type="protein sequence ID" value="PAV59837.1"/>
    <property type="molecule type" value="Genomic_DNA"/>
</dbReference>
<keyword evidence="4" id="KW-0732">Signal</keyword>
<dbReference type="AlphaFoldDB" id="A0A2A2JDV3"/>
<reference evidence="5 6" key="1">
    <citation type="journal article" date="2017" name="Curr. Biol.">
        <title>Genome architecture and evolution of a unichromosomal asexual nematode.</title>
        <authorList>
            <person name="Fradin H."/>
            <person name="Zegar C."/>
            <person name="Gutwein M."/>
            <person name="Lucas J."/>
            <person name="Kovtun M."/>
            <person name="Corcoran D."/>
            <person name="Baugh L.R."/>
            <person name="Kiontke K."/>
            <person name="Gunsalus K."/>
            <person name="Fitch D.H."/>
            <person name="Piano F."/>
        </authorList>
    </citation>
    <scope>NUCLEOTIDE SEQUENCE [LARGE SCALE GENOMIC DNA]</scope>
    <source>
        <strain evidence="5">PF1309</strain>
    </source>
</reference>
<gene>
    <name evidence="5" type="ORF">WR25_09960</name>
</gene>
<feature type="signal peptide" evidence="4">
    <location>
        <begin position="1"/>
        <end position="34"/>
    </location>
</feature>
<dbReference type="InterPro" id="IPR033113">
    <property type="entry name" value="PLA2_histidine"/>
</dbReference>
<keyword evidence="2" id="KW-0964">Secreted</keyword>
<organism evidence="5 6">
    <name type="scientific">Diploscapter pachys</name>
    <dbReference type="NCBI Taxonomy" id="2018661"/>
    <lineage>
        <taxon>Eukaryota</taxon>
        <taxon>Metazoa</taxon>
        <taxon>Ecdysozoa</taxon>
        <taxon>Nematoda</taxon>
        <taxon>Chromadorea</taxon>
        <taxon>Rhabditida</taxon>
        <taxon>Rhabditina</taxon>
        <taxon>Rhabditomorpha</taxon>
        <taxon>Rhabditoidea</taxon>
        <taxon>Rhabditidae</taxon>
        <taxon>Diploscapter</taxon>
    </lineage>
</organism>
<evidence type="ECO:0000256" key="1">
    <source>
        <dbReference type="ARBA" id="ARBA00004613"/>
    </source>
</evidence>
<dbReference type="GO" id="GO:0005576">
    <property type="term" value="C:extracellular region"/>
    <property type="evidence" value="ECO:0007669"/>
    <property type="project" value="UniProtKB-SubCell"/>
</dbReference>
<evidence type="ECO:0000256" key="2">
    <source>
        <dbReference type="ARBA" id="ARBA00022525"/>
    </source>
</evidence>
<keyword evidence="3" id="KW-1133">Transmembrane helix</keyword>
<dbReference type="STRING" id="2018661.A0A2A2JDV3"/>
<sequence length="306" mass="34191">MASRNAYRSIISRISASILTVLLSSWLLPLPASALQLTPEDFHCGSGAEMREAAFYEIMKNCPGYALDLNHCCAIHDDCYGQRRSQEFCDAEYAKCNLKAVRVPDRGASWCRNKIEWVNTAMPLLGYIAYSKSNYSDPSINDNSLKKHLPEMTPNIEMHYEHLYSACPFVNITLSSCAWMFNDCLSSTLIISTCTRQLSQCVLDAAEQQNSTHCTRTSESMCAHIMTASELMDSGYMAVLRKGMHSTWAIILLVIIALTTTGLLLLKLRRFLSLSSSNESKIKKYAPIQVECLKGCNSDLSTAQLY</sequence>
<dbReference type="PANTHER" id="PTHR34228:SF6">
    <property type="entry name" value="PHOSPHOLIPASE A2"/>
    <property type="match status" value="1"/>
</dbReference>
<accession>A0A2A2JDV3</accession>
<dbReference type="OrthoDB" id="5869656at2759"/>
<comment type="caution">
    <text evidence="5">The sequence shown here is derived from an EMBL/GenBank/DDBJ whole genome shotgun (WGS) entry which is preliminary data.</text>
</comment>
<proteinExistence type="predicted"/>
<evidence type="ECO:0000256" key="4">
    <source>
        <dbReference type="SAM" id="SignalP"/>
    </source>
</evidence>
<dbReference type="InterPro" id="IPR053322">
    <property type="entry name" value="PLA2-like"/>
</dbReference>
<dbReference type="PANTHER" id="PTHR34228">
    <property type="entry name" value="PROTEIN CBG09474-RELATED"/>
    <property type="match status" value="1"/>
</dbReference>
<evidence type="ECO:0000313" key="5">
    <source>
        <dbReference type="EMBL" id="PAV59837.1"/>
    </source>
</evidence>
<comment type="subcellular location">
    <subcellularLocation>
        <location evidence="1">Secreted</location>
    </subcellularLocation>
</comment>
<dbReference type="Proteomes" id="UP000218231">
    <property type="component" value="Unassembled WGS sequence"/>
</dbReference>
<protein>
    <recommendedName>
        <fullName evidence="7">Domain of unknown function DB domain-containing protein</fullName>
    </recommendedName>
</protein>